<reference evidence="4 5" key="1">
    <citation type="submission" date="2016-06" db="EMBL/GenBank/DDBJ databases">
        <authorList>
            <person name="Haines A.N."/>
            <person name="Council K.R."/>
        </authorList>
    </citation>
    <scope>NUCLEOTIDE SEQUENCE [LARGE SCALE GENOMIC DNA]</scope>
    <source>
        <strain evidence="4 5">SP158-29</strain>
    </source>
</reference>
<dbReference type="PANTHER" id="PTHR35936">
    <property type="entry name" value="MEMBRANE-BOUND LYTIC MUREIN TRANSGLYCOSYLASE F"/>
    <property type="match status" value="1"/>
</dbReference>
<comment type="caution">
    <text evidence="4">The sequence shown here is derived from an EMBL/GenBank/DDBJ whole genome shotgun (WGS) entry which is preliminary data.</text>
</comment>
<gene>
    <name evidence="4" type="primary">yxeM</name>
    <name evidence="4" type="ORF">A9Y57_00035</name>
    <name evidence="3" type="ORF">P7G31_04120</name>
</gene>
<dbReference type="PANTHER" id="PTHR35936:SF19">
    <property type="entry name" value="AMINO-ACID-BINDING PROTEIN YXEM-RELATED"/>
    <property type="match status" value="1"/>
</dbReference>
<evidence type="ECO:0000259" key="2">
    <source>
        <dbReference type="SMART" id="SM00062"/>
    </source>
</evidence>
<sequence length="271" mass="30330">MKKLITGFMGILLLLMAIGISTVKADTKEEVIVATDSATKPFTYKEGKKDTGYDIEVLKAVFKDSKKYKLSVQTVAFPSILTGIDAGRYQIAANDFAFSKEREAKYLFSSPISKSNFAIATKGKTDISHLKDLSGKKTQGISGANYMQIMEKWNKQNPDKKPIGLTYAGSSTPYTQRLQMLEDGQLDFLLYDAISLKTAIKDQGFDLKVTNLKGQVGDEKDGLEYFIFSQDDKGKELQIYVNKRLKKLKKSGQLKKLSLQFFEDDFVSSIK</sequence>
<evidence type="ECO:0000313" key="4">
    <source>
        <dbReference type="EMBL" id="PCH14451.1"/>
    </source>
</evidence>
<dbReference type="GeneID" id="61420811"/>
<keyword evidence="1" id="KW-0732">Signal</keyword>
<evidence type="ECO:0000256" key="1">
    <source>
        <dbReference type="ARBA" id="ARBA00022729"/>
    </source>
</evidence>
<evidence type="ECO:0000313" key="5">
    <source>
        <dbReference type="Proteomes" id="UP000217465"/>
    </source>
</evidence>
<dbReference type="Gene3D" id="3.40.190.10">
    <property type="entry name" value="Periplasmic binding protein-like II"/>
    <property type="match status" value="2"/>
</dbReference>
<feature type="domain" description="Solute-binding protein family 3/N-terminal" evidence="2">
    <location>
        <begin position="30"/>
        <end position="265"/>
    </location>
</feature>
<proteinExistence type="predicted"/>
<protein>
    <submittedName>
        <fullName evidence="4">Putative amino-acid-binding protein YxeM</fullName>
    </submittedName>
    <submittedName>
        <fullName evidence="3">Transporter substrate-binding domain-containing protein</fullName>
    </submittedName>
</protein>
<dbReference type="InterPro" id="IPR001638">
    <property type="entry name" value="Solute-binding_3/MltF_N"/>
</dbReference>
<dbReference type="SUPFAM" id="SSF53850">
    <property type="entry name" value="Periplasmic binding protein-like II"/>
    <property type="match status" value="1"/>
</dbReference>
<organism evidence="4 5">
    <name type="scientific">Streptococcus parauberis</name>
    <dbReference type="NCBI Taxonomy" id="1348"/>
    <lineage>
        <taxon>Bacteria</taxon>
        <taxon>Bacillati</taxon>
        <taxon>Bacillota</taxon>
        <taxon>Bacilli</taxon>
        <taxon>Lactobacillales</taxon>
        <taxon>Streptococcaceae</taxon>
        <taxon>Streptococcus</taxon>
    </lineage>
</organism>
<dbReference type="Pfam" id="PF00497">
    <property type="entry name" value="SBP_bac_3"/>
    <property type="match status" value="1"/>
</dbReference>
<reference evidence="3" key="2">
    <citation type="submission" date="2023-03" db="EMBL/GenBank/DDBJ databases">
        <authorList>
            <person name="Shen W."/>
            <person name="Cai J."/>
        </authorList>
    </citation>
    <scope>NUCLEOTIDE SEQUENCE</scope>
    <source>
        <strain evidence="3">P82-2</strain>
    </source>
</reference>
<dbReference type="EMBL" id="JARQAG010000004">
    <property type="protein sequence ID" value="MDT2731439.1"/>
    <property type="molecule type" value="Genomic_DNA"/>
</dbReference>
<dbReference type="RefSeq" id="WP_003103348.1">
    <property type="nucleotide sequence ID" value="NZ_BAWT01000016.1"/>
</dbReference>
<name>A0A0E2UGM7_9STRE</name>
<dbReference type="EMBL" id="NSGR01000001">
    <property type="protein sequence ID" value="PCH14451.1"/>
    <property type="molecule type" value="Genomic_DNA"/>
</dbReference>
<accession>A0A0E2UGM7</accession>
<dbReference type="STRING" id="936154.STP_0277"/>
<dbReference type="OrthoDB" id="8613538at2"/>
<dbReference type="SMART" id="SM00062">
    <property type="entry name" value="PBPb"/>
    <property type="match status" value="1"/>
</dbReference>
<dbReference type="eggNOG" id="COG0834">
    <property type="taxonomic scope" value="Bacteria"/>
</dbReference>
<dbReference type="Proteomes" id="UP001180515">
    <property type="component" value="Unassembled WGS sequence"/>
</dbReference>
<evidence type="ECO:0000313" key="3">
    <source>
        <dbReference type="EMBL" id="MDT2731439.1"/>
    </source>
</evidence>
<dbReference type="Proteomes" id="UP000217465">
    <property type="component" value="Unassembled WGS sequence"/>
</dbReference>
<dbReference type="OMA" id="QLLENWN"/>
<dbReference type="AlphaFoldDB" id="A0A0E2UGM7"/>